<evidence type="ECO:0000313" key="1">
    <source>
        <dbReference type="EMBL" id="RNA08019.1"/>
    </source>
</evidence>
<dbReference type="Proteomes" id="UP000276133">
    <property type="component" value="Unassembled WGS sequence"/>
</dbReference>
<organism evidence="1 2">
    <name type="scientific">Brachionus plicatilis</name>
    <name type="common">Marine rotifer</name>
    <name type="synonym">Brachionus muelleri</name>
    <dbReference type="NCBI Taxonomy" id="10195"/>
    <lineage>
        <taxon>Eukaryota</taxon>
        <taxon>Metazoa</taxon>
        <taxon>Spiralia</taxon>
        <taxon>Gnathifera</taxon>
        <taxon>Rotifera</taxon>
        <taxon>Eurotatoria</taxon>
        <taxon>Monogononta</taxon>
        <taxon>Pseudotrocha</taxon>
        <taxon>Ploima</taxon>
        <taxon>Brachionidae</taxon>
        <taxon>Brachionus</taxon>
    </lineage>
</organism>
<proteinExistence type="predicted"/>
<accession>A0A3M7Q9U3</accession>
<evidence type="ECO:0000313" key="2">
    <source>
        <dbReference type="Proteomes" id="UP000276133"/>
    </source>
</evidence>
<feature type="non-terminal residue" evidence="1">
    <location>
        <position position="66"/>
    </location>
</feature>
<keyword evidence="2" id="KW-1185">Reference proteome</keyword>
<dbReference type="EMBL" id="REGN01006877">
    <property type="protein sequence ID" value="RNA08019.1"/>
    <property type="molecule type" value="Genomic_DNA"/>
</dbReference>
<comment type="caution">
    <text evidence="1">The sequence shown here is derived from an EMBL/GenBank/DDBJ whole genome shotgun (WGS) entry which is preliminary data.</text>
</comment>
<reference evidence="1 2" key="1">
    <citation type="journal article" date="2018" name="Sci. Rep.">
        <title>Genomic signatures of local adaptation to the degree of environmental predictability in rotifers.</title>
        <authorList>
            <person name="Franch-Gras L."/>
            <person name="Hahn C."/>
            <person name="Garcia-Roger E.M."/>
            <person name="Carmona M.J."/>
            <person name="Serra M."/>
            <person name="Gomez A."/>
        </authorList>
    </citation>
    <scope>NUCLEOTIDE SEQUENCE [LARGE SCALE GENOMIC DNA]</scope>
    <source>
        <strain evidence="1">HYR1</strain>
    </source>
</reference>
<dbReference type="AlphaFoldDB" id="A0A3M7Q9U3"/>
<sequence>MKEYMVIKILSNHKNKHHFSFRRNRIDCEERVVVTSFLSNVSVRIQNRKGENSKNHFCRKLILVYI</sequence>
<gene>
    <name evidence="1" type="ORF">BpHYR1_027294</name>
</gene>
<protein>
    <submittedName>
        <fullName evidence="1">Uncharacterized protein</fullName>
    </submittedName>
</protein>
<name>A0A3M7Q9U3_BRAPC</name>